<reference evidence="14" key="1">
    <citation type="submission" date="2022-11" db="EMBL/GenBank/DDBJ databases">
        <title>Minimal conservation of predation-associated metabolite biosynthetic gene clusters underscores biosynthetic potential of Myxococcota including descriptions for ten novel species: Archangium lansinium sp. nov., Myxococcus landrumus sp. nov., Nannocystis bai.</title>
        <authorList>
            <person name="Ahearne A."/>
            <person name="Stevens C."/>
            <person name="Phillips K."/>
        </authorList>
    </citation>
    <scope>NUCLEOTIDE SEQUENCE</scope>
    <source>
        <strain evidence="14">Na p29</strain>
    </source>
</reference>
<feature type="region of interest" description="Disordered" evidence="12">
    <location>
        <begin position="298"/>
        <end position="328"/>
    </location>
</feature>
<keyword evidence="10" id="KW-0802">TPR repeat</keyword>
<evidence type="ECO:0000256" key="5">
    <source>
        <dbReference type="ARBA" id="ARBA00022679"/>
    </source>
</evidence>
<dbReference type="Pfam" id="PF13424">
    <property type="entry name" value="TPR_12"/>
    <property type="match status" value="1"/>
</dbReference>
<feature type="region of interest" description="Disordered" evidence="12">
    <location>
        <begin position="502"/>
        <end position="527"/>
    </location>
</feature>
<evidence type="ECO:0000259" key="13">
    <source>
        <dbReference type="PROSITE" id="PS50011"/>
    </source>
</evidence>
<evidence type="ECO:0000256" key="12">
    <source>
        <dbReference type="SAM" id="MobiDB-lite"/>
    </source>
</evidence>
<keyword evidence="7" id="KW-0418">Kinase</keyword>
<dbReference type="InterPro" id="IPR017441">
    <property type="entry name" value="Protein_kinase_ATP_BS"/>
</dbReference>
<dbReference type="AlphaFoldDB" id="A0A9X3F1N0"/>
<sequence>MRITSVFGAVVVMTATAACDEPRAGDGACGCDEVEVRSAQVNGALLNGGLLNGALLNGALLNGALLNGPNGPLDQIQLKQVNVQGDGVADDARLEGSMLVVTSHQGEELAGLELDDAKLHFEVKEGGTTRQKLLKILDVAPLAPGSDVWLFDVSLKVDSGGWGPMCIDGAGEPTQAILLADVWNPGTGGRMPATASSVTFACRDTALAKCVEWGYRPWLADLREVHQACTRLVRADYCGDGVSHTQQGTPIHVLDQLGIQDVDPEVPFVVEAEWGPNGAVCLNASNMRLGPQALSCRCPPAARRSPPAGSSRAGRSSTSRRAARMSETSADPALIGPFGVLRKLGEGAMGVVFEGYDARLERKVALKLVRRQLLNNPAVRERMTREAQAMARLSSPNVVQVYQVGEHDGGIYLAMEYVEGQTLATWLRAEARPWQLILRTICDAGRGLAAAHTAGLVHRDFKPDNVLVDDRGRARVLDFGLVQAESGPDDSGRAAMPEHELVDTEEGMRSPQSTHASPGASAPDRSNNLHWSVRLTQMGNSLGTPAYMSPEQHFGRVASPLADQFSFSVTLYEALYGARPFAGDSWAAIREAVRRGVVPPAPLESQVPRRVFKALARGLEIDPAKRWPSMAAMIEALEYDPWRVRGRAAATAALIGAASLASYAVAVSRVEDGQRCQVGGEQLAGVWDPAREAAVARAFAATHLPFATDTAGRVRGRIDAYARAWVAERQAACEDRASGAQTDHLADLRVACLDRRKAHLSALVDVFAAANNAVVENAVQAASALPSLATCADASGLLSFVLPDDPAAAERVTALRGDLARADVFDRTGRYEEGLTLARRTREEATGLGYAPLDAEAALVEGRVLMNLVRGEEAEAALQRATRLGIRHDLHATAAEAATVRMFVVGNHLGRPAEALATAPFAESLIQRAGDDAVLRVLFHNNVGTSHQLRGDLAAARGEYVQALARLRQRGEREPFEAIVHNNLGLMYLEQGQLAAAWTHFISSSELFVAILGEHHPLLAHPIHGLGDVEVRRGRHLDAIPHYLRSLALMEATYDAEHRYLLYPLVGLGHAYAGAGKVEQAEHYYSRALRVAEANGIRDNFLAEAHAGLGDLAAGAGSPAKARRAYEQAAAVYAEVGASDSEPGARAALRAGELAAAQGERAAARRWCEQVLATKSEAAALLRAQASLLLRRNGI</sequence>
<dbReference type="InterPro" id="IPR011990">
    <property type="entry name" value="TPR-like_helical_dom_sf"/>
</dbReference>
<dbReference type="EMBL" id="JAPNKE010000002">
    <property type="protein sequence ID" value="MCY1013655.1"/>
    <property type="molecule type" value="Genomic_DNA"/>
</dbReference>
<keyword evidence="5" id="KW-0808">Transferase</keyword>
<feature type="repeat" description="TPR" evidence="10">
    <location>
        <begin position="1062"/>
        <end position="1095"/>
    </location>
</feature>
<evidence type="ECO:0000256" key="1">
    <source>
        <dbReference type="ARBA" id="ARBA00004300"/>
    </source>
</evidence>
<dbReference type="PROSITE" id="PS00108">
    <property type="entry name" value="PROTEIN_KINASE_ST"/>
    <property type="match status" value="1"/>
</dbReference>
<evidence type="ECO:0000256" key="4">
    <source>
        <dbReference type="ARBA" id="ARBA00022527"/>
    </source>
</evidence>
<dbReference type="Pfam" id="PF07714">
    <property type="entry name" value="PK_Tyr_Ser-Thr"/>
    <property type="match status" value="1"/>
</dbReference>
<dbReference type="PROSITE" id="PS00107">
    <property type="entry name" value="PROTEIN_KINASE_ATP"/>
    <property type="match status" value="1"/>
</dbReference>
<evidence type="ECO:0000256" key="2">
    <source>
        <dbReference type="ARBA" id="ARBA00004647"/>
    </source>
</evidence>
<comment type="subcellular location">
    <subcellularLocation>
        <location evidence="1">Cytoplasm</location>
        <location evidence="1">Cytoskeleton</location>
        <location evidence="1">Microtubule organizing center</location>
        <location evidence="1">Centrosome</location>
    </subcellularLocation>
    <subcellularLocation>
        <location evidence="2">Cytoplasm</location>
        <location evidence="2">Cytoskeleton</location>
        <location evidence="2">Spindle pole</location>
    </subcellularLocation>
</comment>
<dbReference type="GO" id="GO:0004674">
    <property type="term" value="F:protein serine/threonine kinase activity"/>
    <property type="evidence" value="ECO:0007669"/>
    <property type="project" value="UniProtKB-KW"/>
</dbReference>
<proteinExistence type="inferred from homology"/>
<dbReference type="InterPro" id="IPR019734">
    <property type="entry name" value="TPR_rpt"/>
</dbReference>
<dbReference type="InterPro" id="IPR008271">
    <property type="entry name" value="Ser/Thr_kinase_AS"/>
</dbReference>
<dbReference type="RefSeq" id="WP_267777735.1">
    <property type="nucleotide sequence ID" value="NZ_JAPNKE010000002.1"/>
</dbReference>
<evidence type="ECO:0000256" key="3">
    <source>
        <dbReference type="ARBA" id="ARBA00010886"/>
    </source>
</evidence>
<evidence type="ECO:0000256" key="9">
    <source>
        <dbReference type="ARBA" id="ARBA00023212"/>
    </source>
</evidence>
<dbReference type="Pfam" id="PF00069">
    <property type="entry name" value="Pkinase"/>
    <property type="match status" value="1"/>
</dbReference>
<protein>
    <submittedName>
        <fullName evidence="14">ADYC domain-containing protein</fullName>
    </submittedName>
</protein>
<evidence type="ECO:0000256" key="11">
    <source>
        <dbReference type="PROSITE-ProRule" id="PRU10141"/>
    </source>
</evidence>
<comment type="caution">
    <text evidence="14">The sequence shown here is derived from an EMBL/GenBank/DDBJ whole genome shotgun (WGS) entry which is preliminary data.</text>
</comment>
<gene>
    <name evidence="14" type="ORF">OV079_50630</name>
</gene>
<dbReference type="SUPFAM" id="SSF48452">
    <property type="entry name" value="TPR-like"/>
    <property type="match status" value="3"/>
</dbReference>
<dbReference type="Gene3D" id="1.10.510.10">
    <property type="entry name" value="Transferase(Phosphotransferase) domain 1"/>
    <property type="match status" value="1"/>
</dbReference>
<accession>A0A9X3F1N0</accession>
<keyword evidence="6 11" id="KW-0547">Nucleotide-binding</keyword>
<dbReference type="CDD" id="cd14014">
    <property type="entry name" value="STKc_PknB_like"/>
    <property type="match status" value="1"/>
</dbReference>
<dbReference type="InterPro" id="IPR000719">
    <property type="entry name" value="Prot_kinase_dom"/>
</dbReference>
<evidence type="ECO:0000313" key="15">
    <source>
        <dbReference type="Proteomes" id="UP001150924"/>
    </source>
</evidence>
<dbReference type="GO" id="GO:0000922">
    <property type="term" value="C:spindle pole"/>
    <property type="evidence" value="ECO:0007669"/>
    <property type="project" value="UniProtKB-SubCell"/>
</dbReference>
<dbReference type="PROSITE" id="PS50011">
    <property type="entry name" value="PROTEIN_KINASE_DOM"/>
    <property type="match status" value="1"/>
</dbReference>
<dbReference type="GO" id="GO:0005813">
    <property type="term" value="C:centrosome"/>
    <property type="evidence" value="ECO:0007669"/>
    <property type="project" value="UniProtKB-SubCell"/>
</dbReference>
<name>A0A9X3F1N0_9BACT</name>
<dbReference type="Proteomes" id="UP001150924">
    <property type="component" value="Unassembled WGS sequence"/>
</dbReference>
<evidence type="ECO:0000256" key="10">
    <source>
        <dbReference type="PROSITE-ProRule" id="PRU00339"/>
    </source>
</evidence>
<dbReference type="InterPro" id="IPR011009">
    <property type="entry name" value="Kinase-like_dom_sf"/>
</dbReference>
<keyword evidence="9" id="KW-0206">Cytoskeleton</keyword>
<dbReference type="Pfam" id="PF20032">
    <property type="entry name" value="ADYC"/>
    <property type="match status" value="1"/>
</dbReference>
<dbReference type="SUPFAM" id="SSF56112">
    <property type="entry name" value="Protein kinase-like (PK-like)"/>
    <property type="match status" value="1"/>
</dbReference>
<evidence type="ECO:0000256" key="6">
    <source>
        <dbReference type="ARBA" id="ARBA00022741"/>
    </source>
</evidence>
<dbReference type="InterPro" id="IPR045426">
    <property type="entry name" value="ADYC"/>
</dbReference>
<keyword evidence="9" id="KW-0963">Cytoplasm</keyword>
<dbReference type="PROSITE" id="PS50005">
    <property type="entry name" value="TPR"/>
    <property type="match status" value="1"/>
</dbReference>
<dbReference type="Gene3D" id="1.25.40.10">
    <property type="entry name" value="Tetratricopeptide repeat domain"/>
    <property type="match status" value="2"/>
</dbReference>
<dbReference type="PROSITE" id="PS51257">
    <property type="entry name" value="PROKAR_LIPOPROTEIN"/>
    <property type="match status" value="1"/>
</dbReference>
<dbReference type="SMART" id="SM00028">
    <property type="entry name" value="TPR"/>
    <property type="match status" value="7"/>
</dbReference>
<keyword evidence="4" id="KW-0723">Serine/threonine-protein kinase</keyword>
<evidence type="ECO:0000313" key="14">
    <source>
        <dbReference type="EMBL" id="MCY1013655.1"/>
    </source>
</evidence>
<feature type="domain" description="Protein kinase" evidence="13">
    <location>
        <begin position="338"/>
        <end position="643"/>
    </location>
</feature>
<dbReference type="Pfam" id="PF13432">
    <property type="entry name" value="TPR_16"/>
    <property type="match status" value="1"/>
</dbReference>
<evidence type="ECO:0000256" key="8">
    <source>
        <dbReference type="ARBA" id="ARBA00022840"/>
    </source>
</evidence>
<keyword evidence="8 11" id="KW-0067">ATP-binding</keyword>
<dbReference type="PANTHER" id="PTHR43289">
    <property type="entry name" value="MITOGEN-ACTIVATED PROTEIN KINASE KINASE KINASE 20-RELATED"/>
    <property type="match status" value="1"/>
</dbReference>
<feature type="binding site" evidence="11">
    <location>
        <position position="367"/>
    </location>
    <ligand>
        <name>ATP</name>
        <dbReference type="ChEBI" id="CHEBI:30616"/>
    </ligand>
</feature>
<dbReference type="PANTHER" id="PTHR43289:SF6">
    <property type="entry name" value="SERINE_THREONINE-PROTEIN KINASE NEKL-3"/>
    <property type="match status" value="1"/>
</dbReference>
<dbReference type="InterPro" id="IPR001245">
    <property type="entry name" value="Ser-Thr/Tyr_kinase_cat_dom"/>
</dbReference>
<comment type="similarity">
    <text evidence="3">Belongs to the protein kinase superfamily. NEK Ser/Thr protein kinase family. NIMA subfamily.</text>
</comment>
<keyword evidence="15" id="KW-1185">Reference proteome</keyword>
<dbReference type="GO" id="GO:0005524">
    <property type="term" value="F:ATP binding"/>
    <property type="evidence" value="ECO:0007669"/>
    <property type="project" value="UniProtKB-UniRule"/>
</dbReference>
<dbReference type="Gene3D" id="3.30.200.20">
    <property type="entry name" value="Phosphorylase Kinase, domain 1"/>
    <property type="match status" value="1"/>
</dbReference>
<evidence type="ECO:0000256" key="7">
    <source>
        <dbReference type="ARBA" id="ARBA00022777"/>
    </source>
</evidence>
<organism evidence="14 15">
    <name type="scientific">Nannocystis pusilla</name>
    <dbReference type="NCBI Taxonomy" id="889268"/>
    <lineage>
        <taxon>Bacteria</taxon>
        <taxon>Pseudomonadati</taxon>
        <taxon>Myxococcota</taxon>
        <taxon>Polyangia</taxon>
        <taxon>Nannocystales</taxon>
        <taxon>Nannocystaceae</taxon>
        <taxon>Nannocystis</taxon>
    </lineage>
</organism>